<dbReference type="AlphaFoldDB" id="A0A346B1I7"/>
<feature type="chain" id="PRO_5038447667" description="PepSY domain-containing protein" evidence="1">
    <location>
        <begin position="28"/>
        <end position="194"/>
    </location>
</feature>
<feature type="domain" description="PepSY" evidence="2">
    <location>
        <begin position="51"/>
        <end position="112"/>
    </location>
</feature>
<dbReference type="OrthoDB" id="9780101at2"/>
<protein>
    <recommendedName>
        <fullName evidence="2">PepSY domain-containing protein</fullName>
    </recommendedName>
</protein>
<dbReference type="Gene3D" id="3.10.450.40">
    <property type="match status" value="2"/>
</dbReference>
<evidence type="ECO:0000313" key="4">
    <source>
        <dbReference type="Proteomes" id="UP000254337"/>
    </source>
</evidence>
<dbReference type="KEGG" id="meg:DKB62_10625"/>
<accession>A0A346B1I7</accession>
<keyword evidence="4" id="KW-1185">Reference proteome</keyword>
<sequence>MIMNRSTIACCLLALAALLSLSGCGQTAESAAAKPAEQPAPASQQQRAADISTDDALSIALDHAGVSANQAYNVKIDRDRDASIPVYDVEFETDYGDYDFEIDIRSGDIVGSDYEVKDEWARRQDRHPVSIDEAKDIVLSKVPGASPQDVQIWRESDDGAPRYEGRLFTGTMYYEFEIDPDTGIILDWNADKRK</sequence>
<dbReference type="InterPro" id="IPR025711">
    <property type="entry name" value="PepSY"/>
</dbReference>
<name>A0A346B1I7_9FIRM</name>
<evidence type="ECO:0000313" key="3">
    <source>
        <dbReference type="EMBL" id="AXL21980.1"/>
    </source>
</evidence>
<dbReference type="Proteomes" id="UP000254337">
    <property type="component" value="Chromosome"/>
</dbReference>
<evidence type="ECO:0000256" key="1">
    <source>
        <dbReference type="SAM" id="SignalP"/>
    </source>
</evidence>
<keyword evidence="1" id="KW-0732">Signal</keyword>
<dbReference type="EMBL" id="CP029462">
    <property type="protein sequence ID" value="AXL21980.1"/>
    <property type="molecule type" value="Genomic_DNA"/>
</dbReference>
<evidence type="ECO:0000259" key="2">
    <source>
        <dbReference type="Pfam" id="PF03413"/>
    </source>
</evidence>
<organism evidence="3 4">
    <name type="scientific">Megasphaera stantonii</name>
    <dbReference type="NCBI Taxonomy" id="2144175"/>
    <lineage>
        <taxon>Bacteria</taxon>
        <taxon>Bacillati</taxon>
        <taxon>Bacillota</taxon>
        <taxon>Negativicutes</taxon>
        <taxon>Veillonellales</taxon>
        <taxon>Veillonellaceae</taxon>
        <taxon>Megasphaera</taxon>
    </lineage>
</organism>
<reference evidence="3 4" key="1">
    <citation type="submission" date="2018-05" db="EMBL/GenBank/DDBJ databases">
        <title>Complete genome sequence of Megasphaera sp. AJH120T, isolated from the ceca of a chicken.</title>
        <authorList>
            <person name="Maki J."/>
            <person name="Looft T."/>
        </authorList>
    </citation>
    <scope>NUCLEOTIDE SEQUENCE [LARGE SCALE GENOMIC DNA]</scope>
    <source>
        <strain evidence="3 4">AJH120</strain>
    </source>
</reference>
<feature type="domain" description="PepSY" evidence="2">
    <location>
        <begin position="128"/>
        <end position="187"/>
    </location>
</feature>
<gene>
    <name evidence="3" type="ORF">DKB62_10625</name>
</gene>
<proteinExistence type="predicted"/>
<feature type="signal peptide" evidence="1">
    <location>
        <begin position="1"/>
        <end position="27"/>
    </location>
</feature>
<dbReference type="Pfam" id="PF03413">
    <property type="entry name" value="PepSY"/>
    <property type="match status" value="2"/>
</dbReference>
<dbReference type="PROSITE" id="PS51257">
    <property type="entry name" value="PROKAR_LIPOPROTEIN"/>
    <property type="match status" value="1"/>
</dbReference>